<dbReference type="OrthoDB" id="9816550at2"/>
<comment type="caution">
    <text evidence="7">The sequence shown here is derived from an EMBL/GenBank/DDBJ whole genome shotgun (WGS) entry which is preliminary data.</text>
</comment>
<feature type="compositionally biased region" description="Low complexity" evidence="5">
    <location>
        <begin position="361"/>
        <end position="403"/>
    </location>
</feature>
<keyword evidence="2 4" id="KW-0378">Hydrolase</keyword>
<evidence type="ECO:0000259" key="6">
    <source>
        <dbReference type="PROSITE" id="PS51764"/>
    </source>
</evidence>
<dbReference type="PANTHER" id="PTHR40079">
    <property type="entry name" value="MANNAN ENDO-1,4-BETA-MANNOSIDASE E-RELATED"/>
    <property type="match status" value="1"/>
</dbReference>
<dbReference type="SUPFAM" id="SSF51445">
    <property type="entry name" value="(Trans)glycosidases"/>
    <property type="match status" value="1"/>
</dbReference>
<name>A0A3A4A5Y1_9ACTN</name>
<protein>
    <submittedName>
        <fullName evidence="7">Beta-mannanase</fullName>
    </submittedName>
</protein>
<dbReference type="PROSITE" id="PS51764">
    <property type="entry name" value="GH26"/>
    <property type="match status" value="1"/>
</dbReference>
<reference evidence="7 8" key="1">
    <citation type="submission" date="2018-09" db="EMBL/GenBank/DDBJ databases">
        <title>YIM 75507 draft genome.</title>
        <authorList>
            <person name="Tang S."/>
            <person name="Feng Y."/>
        </authorList>
    </citation>
    <scope>NUCLEOTIDE SEQUENCE [LARGE SCALE GENOMIC DNA]</scope>
    <source>
        <strain evidence="7 8">YIM 75507</strain>
    </source>
</reference>
<dbReference type="InterPro" id="IPR017853">
    <property type="entry name" value="GH"/>
</dbReference>
<organism evidence="7 8">
    <name type="scientific">Bailinhaonella thermotolerans</name>
    <dbReference type="NCBI Taxonomy" id="1070861"/>
    <lineage>
        <taxon>Bacteria</taxon>
        <taxon>Bacillati</taxon>
        <taxon>Actinomycetota</taxon>
        <taxon>Actinomycetes</taxon>
        <taxon>Streptosporangiales</taxon>
        <taxon>Streptosporangiaceae</taxon>
        <taxon>Bailinhaonella</taxon>
    </lineage>
</organism>
<dbReference type="PANTHER" id="PTHR40079:SF4">
    <property type="entry name" value="GH26 DOMAIN-CONTAINING PROTEIN-RELATED"/>
    <property type="match status" value="1"/>
</dbReference>
<sequence>MRLTLPRLLIVAVIGLLGAYAFVWAPMRTLPADPDLRLNREPSFTWTPPAAAPAARPAFPPYGTAFLGVMTKTGPYDLRPLRDFTRAVGRRPAALQFSQGWETQRFVRGAFDRIARRGMMPIVAWEPWDYAAESMIELEHGGQPKYALKRIIAGEFDDYVTAWARGIKRLRYPVAIRFAHEMNGFWYPWCEGVNGNAPGSYVAAWRHVHDIFTRLGVDNVTWIWSPNVHYQGSTPLKGLYPGDDYVDWVGLSGYYGTEGMEGYRSFSEVFSPTLKTIRQLTRKPVVITEVAATDVSGLKARWVEQMFRQLPKHPDIIGVIWYEAVKETDWRIAASPRAAQAYAEGAAGTGVTTTWSPDMVPRTSLTRPPATRRPATTPSAARPSAAKARNAPPAPGRASPGPG</sequence>
<dbReference type="RefSeq" id="WP_119930590.1">
    <property type="nucleotide sequence ID" value="NZ_QZEY01000019.1"/>
</dbReference>
<evidence type="ECO:0000256" key="4">
    <source>
        <dbReference type="PROSITE-ProRule" id="PRU01100"/>
    </source>
</evidence>
<feature type="region of interest" description="Disordered" evidence="5">
    <location>
        <begin position="345"/>
        <end position="403"/>
    </location>
</feature>
<dbReference type="InterPro" id="IPR022790">
    <property type="entry name" value="GH26_dom"/>
</dbReference>
<dbReference type="GO" id="GO:0016985">
    <property type="term" value="F:mannan endo-1,4-beta-mannosidase activity"/>
    <property type="evidence" value="ECO:0007669"/>
    <property type="project" value="InterPro"/>
</dbReference>
<dbReference type="AlphaFoldDB" id="A0A3A4A5Y1"/>
<keyword evidence="8" id="KW-1185">Reference proteome</keyword>
<evidence type="ECO:0000256" key="3">
    <source>
        <dbReference type="ARBA" id="ARBA00023295"/>
    </source>
</evidence>
<dbReference type="EMBL" id="QZEY01000019">
    <property type="protein sequence ID" value="RJL23281.1"/>
    <property type="molecule type" value="Genomic_DNA"/>
</dbReference>
<comment type="similarity">
    <text evidence="1 4">Belongs to the glycosyl hydrolase 26 family.</text>
</comment>
<evidence type="ECO:0000313" key="8">
    <source>
        <dbReference type="Proteomes" id="UP000265768"/>
    </source>
</evidence>
<evidence type="ECO:0000313" key="7">
    <source>
        <dbReference type="EMBL" id="RJL23281.1"/>
    </source>
</evidence>
<proteinExistence type="inferred from homology"/>
<feature type="active site" description="Proton donor" evidence="4">
    <location>
        <position position="181"/>
    </location>
</feature>
<dbReference type="GO" id="GO:0006080">
    <property type="term" value="P:substituted mannan metabolic process"/>
    <property type="evidence" value="ECO:0007669"/>
    <property type="project" value="InterPro"/>
</dbReference>
<dbReference type="Gene3D" id="3.20.20.80">
    <property type="entry name" value="Glycosidases"/>
    <property type="match status" value="1"/>
</dbReference>
<keyword evidence="3 4" id="KW-0326">Glycosidase</keyword>
<gene>
    <name evidence="7" type="ORF">D5H75_33510</name>
</gene>
<feature type="active site" description="Nucleophile" evidence="4">
    <location>
        <position position="289"/>
    </location>
</feature>
<feature type="domain" description="GH26" evidence="6">
    <location>
        <begin position="48"/>
        <end position="342"/>
    </location>
</feature>
<dbReference type="Proteomes" id="UP000265768">
    <property type="component" value="Unassembled WGS sequence"/>
</dbReference>
<dbReference type="InterPro" id="IPR000805">
    <property type="entry name" value="Glyco_hydro_26"/>
</dbReference>
<dbReference type="Pfam" id="PF02156">
    <property type="entry name" value="Glyco_hydro_26"/>
    <property type="match status" value="1"/>
</dbReference>
<evidence type="ECO:0000256" key="2">
    <source>
        <dbReference type="ARBA" id="ARBA00022801"/>
    </source>
</evidence>
<feature type="compositionally biased region" description="Low complexity" evidence="5">
    <location>
        <begin position="345"/>
        <end position="354"/>
    </location>
</feature>
<evidence type="ECO:0000256" key="1">
    <source>
        <dbReference type="ARBA" id="ARBA00007754"/>
    </source>
</evidence>
<evidence type="ECO:0000256" key="5">
    <source>
        <dbReference type="SAM" id="MobiDB-lite"/>
    </source>
</evidence>
<accession>A0A3A4A5Y1</accession>